<dbReference type="SUPFAM" id="SSF56112">
    <property type="entry name" value="Protein kinase-like (PK-like)"/>
    <property type="match status" value="1"/>
</dbReference>
<dbReference type="Proteomes" id="UP001144396">
    <property type="component" value="Unassembled WGS sequence"/>
</dbReference>
<dbReference type="InterPro" id="IPR055492">
    <property type="entry name" value="DUF7064"/>
</dbReference>
<dbReference type="EMBL" id="BSDP01000001">
    <property type="protein sequence ID" value="GLI28580.1"/>
    <property type="molecule type" value="Genomic_DNA"/>
</dbReference>
<dbReference type="Gene3D" id="3.90.1200.10">
    <property type="match status" value="1"/>
</dbReference>
<comment type="caution">
    <text evidence="2">The sequence shown here is derived from an EMBL/GenBank/DDBJ whole genome shotgun (WGS) entry which is preliminary data.</text>
</comment>
<dbReference type="AlphaFoldDB" id="A0A9W6CZP9"/>
<sequence length="669" mass="73796">MVAAIDESLLIRERSEITDDWLSRVLDTPGLRIEEVRGIGAGAMALTLRVTYAGSRSGTTIVKLASEDESTRNVGLMMGAYRQEVRFYEHIREHIAGPLPTAHFSAFDPVEGWFTLVMEDVVDVVAGDQAVGATVEQAAEVMRMLAAVHAPVVGRDDLAELPPFAGAPENFMSTDLLSGCVTTFSERFGHRLDTEHIDVLERYALAADAYNADRRAPFGVVHADARLDNVLFGGHHGAVLVDWQTVQWGSVMTDVAYFLGSSLPVETRRAEEERLVRTYHEALVAHGVADFGWDEAWEGYRRQVFWGIAMPLVSAVFVENSERIQEVFVEWTISACQQAIDLGSLEFLPEVEERTALRVDPVDEGAHDTEPPKLWSESYYADAVSDDQRIGVYARIGDTRNLGRSLVSLAIVRPGQAPVILSDAEAPLPEWADDGVRLGVRAPSYTLEIDIAEPIERFTVAFEGEATTYADDVAILRGEAGVATQVSLRLTWERDGIDYRWRRATRYEIPCRVTGTITIDGEEFDFAGDGQRDHSWGIRDWWGNAWMWSAFRLDDGTKVHAVTVEETPGLAFGYVQKGDRIAELSAGGSTIEVGETGRLTKAIVKVDAEDLVVKVRPQAYGSLLLTADDGRVAHFIRALATFSTTDGREGVGWIEWEHLVDGPRGGLGL</sequence>
<dbReference type="Pfam" id="PF02958">
    <property type="entry name" value="EcKL"/>
    <property type="match status" value="1"/>
</dbReference>
<evidence type="ECO:0000313" key="3">
    <source>
        <dbReference type="Proteomes" id="UP001144396"/>
    </source>
</evidence>
<dbReference type="PANTHER" id="PTHR23020">
    <property type="entry name" value="UNCHARACTERIZED NUCLEAR HORMONE RECEPTOR-RELATED"/>
    <property type="match status" value="1"/>
</dbReference>
<dbReference type="InterPro" id="IPR004119">
    <property type="entry name" value="EcKL"/>
</dbReference>
<dbReference type="RefSeq" id="WP_281886081.1">
    <property type="nucleotide sequence ID" value="NZ_BSDP01000001.1"/>
</dbReference>
<dbReference type="SUPFAM" id="SSF159245">
    <property type="entry name" value="AttH-like"/>
    <property type="match status" value="1"/>
</dbReference>
<feature type="domain" description="CHK kinase-like" evidence="1">
    <location>
        <begin position="116"/>
        <end position="289"/>
    </location>
</feature>
<dbReference type="Pfam" id="PF23213">
    <property type="entry name" value="DUF7065"/>
    <property type="match status" value="1"/>
</dbReference>
<keyword evidence="3" id="KW-1185">Reference proteome</keyword>
<proteinExistence type="predicted"/>
<evidence type="ECO:0000259" key="1">
    <source>
        <dbReference type="SMART" id="SM00587"/>
    </source>
</evidence>
<dbReference type="Pfam" id="PF23212">
    <property type="entry name" value="DUF7064"/>
    <property type="match status" value="1"/>
</dbReference>
<gene>
    <name evidence="2" type="ORF">ARHIZOSPH14_28220</name>
</gene>
<dbReference type="InterPro" id="IPR055493">
    <property type="entry name" value="DUF7065"/>
</dbReference>
<accession>A0A9W6CZP9</accession>
<dbReference type="InterPro" id="IPR052961">
    <property type="entry name" value="Oxido-Kinase-like_Enzymes"/>
</dbReference>
<dbReference type="InterPro" id="IPR011009">
    <property type="entry name" value="Kinase-like_dom_sf"/>
</dbReference>
<dbReference type="InterPro" id="IPR015897">
    <property type="entry name" value="CHK_kinase-like"/>
</dbReference>
<reference evidence="2" key="1">
    <citation type="submission" date="2022-12" db="EMBL/GenBank/DDBJ databases">
        <title>Reference genome sequencing for broad-spectrum identification of bacterial and archaeal isolates by mass spectrometry.</title>
        <authorList>
            <person name="Sekiguchi Y."/>
            <person name="Tourlousse D.M."/>
        </authorList>
    </citation>
    <scope>NUCLEOTIDE SEQUENCE</scope>
    <source>
        <strain evidence="2">14</strain>
    </source>
</reference>
<protein>
    <submittedName>
        <fullName evidence="2">Phosphotransferase</fullName>
    </submittedName>
</protein>
<name>A0A9W6CZP9_9MICO</name>
<organism evidence="2 3">
    <name type="scientific">Agromyces rhizosphaerae</name>
    <dbReference type="NCBI Taxonomy" id="88374"/>
    <lineage>
        <taxon>Bacteria</taxon>
        <taxon>Bacillati</taxon>
        <taxon>Actinomycetota</taxon>
        <taxon>Actinomycetes</taxon>
        <taxon>Micrococcales</taxon>
        <taxon>Microbacteriaceae</taxon>
        <taxon>Agromyces</taxon>
    </lineage>
</organism>
<dbReference type="SMART" id="SM00587">
    <property type="entry name" value="CHK"/>
    <property type="match status" value="1"/>
</dbReference>
<evidence type="ECO:0000313" key="2">
    <source>
        <dbReference type="EMBL" id="GLI28580.1"/>
    </source>
</evidence>
<dbReference type="PANTHER" id="PTHR23020:SF41">
    <property type="entry name" value="AMINOGLYCOSIDE PHOSPHOTRANSFERASE DOMAIN-CONTAINING PROTEIN"/>
    <property type="match status" value="1"/>
</dbReference>